<dbReference type="EMBL" id="BARU01037451">
    <property type="protein sequence ID" value="GAH88056.1"/>
    <property type="molecule type" value="Genomic_DNA"/>
</dbReference>
<evidence type="ECO:0000313" key="1">
    <source>
        <dbReference type="EMBL" id="GAH88056.1"/>
    </source>
</evidence>
<organism evidence="1">
    <name type="scientific">marine sediment metagenome</name>
    <dbReference type="NCBI Taxonomy" id="412755"/>
    <lineage>
        <taxon>unclassified sequences</taxon>
        <taxon>metagenomes</taxon>
        <taxon>ecological metagenomes</taxon>
    </lineage>
</organism>
<dbReference type="InterPro" id="IPR008508">
    <property type="entry name" value="Bax1"/>
</dbReference>
<reference evidence="1" key="1">
    <citation type="journal article" date="2014" name="Front. Microbiol.">
        <title>High frequency of phylogenetically diverse reductive dehalogenase-homologous genes in deep subseafloor sedimentary metagenomes.</title>
        <authorList>
            <person name="Kawai M."/>
            <person name="Futagami T."/>
            <person name="Toyoda A."/>
            <person name="Takaki Y."/>
            <person name="Nishi S."/>
            <person name="Hori S."/>
            <person name="Arai W."/>
            <person name="Tsubouchi T."/>
            <person name="Morono Y."/>
            <person name="Uchiyama I."/>
            <person name="Ito T."/>
            <person name="Fujiyama A."/>
            <person name="Inagaki F."/>
            <person name="Takami H."/>
        </authorList>
    </citation>
    <scope>NUCLEOTIDE SEQUENCE</scope>
    <source>
        <strain evidence="1">Expedition CK06-06</strain>
    </source>
</reference>
<proteinExistence type="predicted"/>
<dbReference type="Pfam" id="PF05626">
    <property type="entry name" value="DUF790"/>
    <property type="match status" value="1"/>
</dbReference>
<sequence>MLAKNLLLVKFRGSNVKPKYLHNIDQAEQIISIFKENNGKKYKELKKEIAKLERGRTDYKG</sequence>
<name>X1J043_9ZZZZ</name>
<accession>X1J043</accession>
<feature type="non-terminal residue" evidence="1">
    <location>
        <position position="61"/>
    </location>
</feature>
<gene>
    <name evidence="1" type="ORF">S03H2_58356</name>
</gene>
<dbReference type="AlphaFoldDB" id="X1J043"/>
<comment type="caution">
    <text evidence="1">The sequence shown here is derived from an EMBL/GenBank/DDBJ whole genome shotgun (WGS) entry which is preliminary data.</text>
</comment>
<protein>
    <submittedName>
        <fullName evidence="1">Uncharacterized protein</fullName>
    </submittedName>
</protein>